<proteinExistence type="predicted"/>
<gene>
    <name evidence="1" type="ORF">EPA86_11440</name>
</gene>
<evidence type="ECO:0000313" key="2">
    <source>
        <dbReference type="Proteomes" id="UP000315303"/>
    </source>
</evidence>
<comment type="caution">
    <text evidence="1">The sequence shown here is derived from an EMBL/GenBank/DDBJ whole genome shotgun (WGS) entry which is preliminary data.</text>
</comment>
<dbReference type="AlphaFoldDB" id="A0A502KT28"/>
<protein>
    <submittedName>
        <fullName evidence="1">Uncharacterized protein</fullName>
    </submittedName>
</protein>
<organism evidence="1 2">
    <name type="scientific">Litorilituus lipolyticus</name>
    <dbReference type="NCBI Taxonomy" id="2491017"/>
    <lineage>
        <taxon>Bacteria</taxon>
        <taxon>Pseudomonadati</taxon>
        <taxon>Pseudomonadota</taxon>
        <taxon>Gammaproteobacteria</taxon>
        <taxon>Alteromonadales</taxon>
        <taxon>Colwelliaceae</taxon>
        <taxon>Litorilituus</taxon>
    </lineage>
</organism>
<dbReference type="EMBL" id="SAWY01000021">
    <property type="protein sequence ID" value="TPH14696.1"/>
    <property type="molecule type" value="Genomic_DNA"/>
</dbReference>
<reference evidence="1 2" key="1">
    <citation type="submission" date="2019-01" db="EMBL/GenBank/DDBJ databases">
        <title>Litorilituus lipolytica sp. nov., isolated from intertidal sand of the Yellow Sea in China.</title>
        <authorList>
            <person name="Liu A."/>
        </authorList>
    </citation>
    <scope>NUCLEOTIDE SEQUENCE [LARGE SCALE GENOMIC DNA]</scope>
    <source>
        <strain evidence="1 2">RZ04</strain>
    </source>
</reference>
<accession>A0A502KT28</accession>
<keyword evidence="2" id="KW-1185">Reference proteome</keyword>
<name>A0A502KT28_9GAMM</name>
<sequence length="67" mass="7949">MKLIMKTEFDNLRLSPFHSYETDSNGDKQVVKIYCGELLIAKKVKLKKSIRYFGIKDYQEYLSPEKE</sequence>
<dbReference type="OrthoDB" id="6228373at2"/>
<evidence type="ECO:0000313" key="1">
    <source>
        <dbReference type="EMBL" id="TPH14696.1"/>
    </source>
</evidence>
<dbReference type="Proteomes" id="UP000315303">
    <property type="component" value="Unassembled WGS sequence"/>
</dbReference>